<evidence type="ECO:0000256" key="4">
    <source>
        <dbReference type="ARBA" id="ARBA00022989"/>
    </source>
</evidence>
<feature type="transmembrane region" description="Helical" evidence="6">
    <location>
        <begin position="65"/>
        <end position="84"/>
    </location>
</feature>
<feature type="transmembrane region" description="Helical" evidence="6">
    <location>
        <begin position="90"/>
        <end position="109"/>
    </location>
</feature>
<dbReference type="EMBL" id="CP005290">
    <property type="protein sequence ID" value="AGK61027.1"/>
    <property type="molecule type" value="Genomic_DNA"/>
</dbReference>
<keyword evidence="4 6" id="KW-1133">Transmembrane helix</keyword>
<evidence type="ECO:0000256" key="3">
    <source>
        <dbReference type="ARBA" id="ARBA00022692"/>
    </source>
</evidence>
<accession>N0BFK3</accession>
<organism evidence="8 9">
    <name type="scientific">Archaeoglobus sulfaticallidus PM70-1</name>
    <dbReference type="NCBI Taxonomy" id="387631"/>
    <lineage>
        <taxon>Archaea</taxon>
        <taxon>Methanobacteriati</taxon>
        <taxon>Methanobacteriota</taxon>
        <taxon>Archaeoglobi</taxon>
        <taxon>Archaeoglobales</taxon>
        <taxon>Archaeoglobaceae</taxon>
        <taxon>Archaeoglobus</taxon>
    </lineage>
</organism>
<protein>
    <recommendedName>
        <fullName evidence="7">EamA domain-containing protein</fullName>
    </recommendedName>
</protein>
<dbReference type="PANTHER" id="PTHR42920">
    <property type="entry name" value="OS03G0707200 PROTEIN-RELATED"/>
    <property type="match status" value="1"/>
</dbReference>
<dbReference type="eggNOG" id="arCOG00271">
    <property type="taxonomic scope" value="Archaea"/>
</dbReference>
<evidence type="ECO:0000256" key="1">
    <source>
        <dbReference type="ARBA" id="ARBA00004651"/>
    </source>
</evidence>
<sequence>MKRIYADLILLSVAFIWGITFPVIKVALNSISPITFNTIRFAIASLLFIPFLLRKSDFNQIKIGLMIGIVVFLGYTTQTIGIEFTTATNAGFITSTYVVLTPAIAYILYRVKITEKEVLWIILAFLGLYLISGFSGEVNIGDLFVFLCAIFFAMEIVLISNYARNNDPVMLAFGQTLAVVLFSAPLTMFEERFAISQINQDVIVALIITAVFATTLAKIAQNYAQGFTRSSDAAIIFSMEGVFSHIFAIIILNESLSVVQYLGAFLIIVSVIGISLTES</sequence>
<feature type="domain" description="EamA" evidence="7">
    <location>
        <begin position="6"/>
        <end position="132"/>
    </location>
</feature>
<comment type="subcellular location">
    <subcellularLocation>
        <location evidence="1">Cell membrane</location>
        <topology evidence="1">Multi-pass membrane protein</topology>
    </subcellularLocation>
</comment>
<dbReference type="OrthoDB" id="17861at2157"/>
<feature type="transmembrane region" description="Helical" evidence="6">
    <location>
        <begin position="201"/>
        <end position="220"/>
    </location>
</feature>
<gene>
    <name evidence="8" type="ORF">Asulf_01023</name>
</gene>
<dbReference type="PANTHER" id="PTHR42920:SF5">
    <property type="entry name" value="EAMA DOMAIN-CONTAINING PROTEIN"/>
    <property type="match status" value="1"/>
</dbReference>
<dbReference type="InterPro" id="IPR037185">
    <property type="entry name" value="EmrE-like"/>
</dbReference>
<feature type="transmembrane region" description="Helical" evidence="6">
    <location>
        <begin position="34"/>
        <end position="53"/>
    </location>
</feature>
<dbReference type="InterPro" id="IPR051258">
    <property type="entry name" value="Diverse_Substrate_Transporter"/>
</dbReference>
<dbReference type="Pfam" id="PF00892">
    <property type="entry name" value="EamA"/>
    <property type="match status" value="2"/>
</dbReference>
<keyword evidence="9" id="KW-1185">Reference proteome</keyword>
<dbReference type="KEGG" id="ast:Asulf_01023"/>
<feature type="transmembrane region" description="Helical" evidence="6">
    <location>
        <begin position="143"/>
        <end position="162"/>
    </location>
</feature>
<dbReference type="HOGENOM" id="CLU_033863_21_3_2"/>
<dbReference type="Proteomes" id="UP000013307">
    <property type="component" value="Chromosome"/>
</dbReference>
<evidence type="ECO:0000259" key="7">
    <source>
        <dbReference type="Pfam" id="PF00892"/>
    </source>
</evidence>
<dbReference type="RefSeq" id="WP_015590625.1">
    <property type="nucleotide sequence ID" value="NC_021169.1"/>
</dbReference>
<feature type="transmembrane region" description="Helical" evidence="6">
    <location>
        <begin position="7"/>
        <end position="28"/>
    </location>
</feature>
<evidence type="ECO:0000256" key="2">
    <source>
        <dbReference type="ARBA" id="ARBA00022475"/>
    </source>
</evidence>
<dbReference type="GeneID" id="15392664"/>
<name>N0BFK3_9EURY</name>
<feature type="transmembrane region" description="Helical" evidence="6">
    <location>
        <begin position="258"/>
        <end position="277"/>
    </location>
</feature>
<feature type="transmembrane region" description="Helical" evidence="6">
    <location>
        <begin position="169"/>
        <end position="189"/>
    </location>
</feature>
<keyword evidence="5 6" id="KW-0472">Membrane</keyword>
<proteinExistence type="predicted"/>
<dbReference type="GO" id="GO:0005886">
    <property type="term" value="C:plasma membrane"/>
    <property type="evidence" value="ECO:0007669"/>
    <property type="project" value="UniProtKB-SubCell"/>
</dbReference>
<evidence type="ECO:0000256" key="5">
    <source>
        <dbReference type="ARBA" id="ARBA00023136"/>
    </source>
</evidence>
<evidence type="ECO:0000256" key="6">
    <source>
        <dbReference type="SAM" id="Phobius"/>
    </source>
</evidence>
<evidence type="ECO:0000313" key="9">
    <source>
        <dbReference type="Proteomes" id="UP000013307"/>
    </source>
</evidence>
<keyword evidence="3 6" id="KW-0812">Transmembrane</keyword>
<dbReference type="STRING" id="387631.Asulf_01023"/>
<keyword evidence="2" id="KW-1003">Cell membrane</keyword>
<evidence type="ECO:0000313" key="8">
    <source>
        <dbReference type="EMBL" id="AGK61027.1"/>
    </source>
</evidence>
<feature type="transmembrane region" description="Helical" evidence="6">
    <location>
        <begin position="118"/>
        <end position="137"/>
    </location>
</feature>
<feature type="transmembrane region" description="Helical" evidence="6">
    <location>
        <begin position="232"/>
        <end position="252"/>
    </location>
</feature>
<feature type="domain" description="EamA" evidence="7">
    <location>
        <begin position="140"/>
        <end position="275"/>
    </location>
</feature>
<dbReference type="AlphaFoldDB" id="N0BFK3"/>
<reference evidence="8 9" key="1">
    <citation type="journal article" date="2013" name="Genome Announc.">
        <title>Complete Genome Sequence of the Thermophilic and Facultatively Chemolithoautotrophic Sulfate Reducer Archaeoglobus sulfaticallidus Strain PM70-1T.</title>
        <authorList>
            <person name="Stokke R."/>
            <person name="Hocking W.P."/>
            <person name="Steinsbu B.O."/>
            <person name="Steen I.H."/>
        </authorList>
    </citation>
    <scope>NUCLEOTIDE SEQUENCE [LARGE SCALE GENOMIC DNA]</scope>
    <source>
        <strain evidence="8">PM70-1</strain>
    </source>
</reference>
<dbReference type="InterPro" id="IPR000620">
    <property type="entry name" value="EamA_dom"/>
</dbReference>
<dbReference type="SUPFAM" id="SSF103481">
    <property type="entry name" value="Multidrug resistance efflux transporter EmrE"/>
    <property type="match status" value="2"/>
</dbReference>